<name>A0ABQ7U1B4_SOLTU</name>
<evidence type="ECO:0000256" key="5">
    <source>
        <dbReference type="ARBA" id="ARBA00023242"/>
    </source>
</evidence>
<dbReference type="InterPro" id="IPR039218">
    <property type="entry name" value="REM_fam"/>
</dbReference>
<feature type="domain" description="TF-B3" evidence="6">
    <location>
        <begin position="693"/>
        <end position="787"/>
    </location>
</feature>
<dbReference type="InterPro" id="IPR015300">
    <property type="entry name" value="DNA-bd_pseudobarrel_sf"/>
</dbReference>
<dbReference type="CDD" id="cd10017">
    <property type="entry name" value="B3_DNA"/>
    <property type="match status" value="5"/>
</dbReference>
<evidence type="ECO:0000259" key="6">
    <source>
        <dbReference type="PROSITE" id="PS50863"/>
    </source>
</evidence>
<feature type="domain" description="TF-B3" evidence="6">
    <location>
        <begin position="137"/>
        <end position="231"/>
    </location>
</feature>
<dbReference type="PANTHER" id="PTHR31674:SF97">
    <property type="entry name" value="B3 DOMAIN-CONTAINING PROTEIN REM10-LIKE"/>
    <property type="match status" value="1"/>
</dbReference>
<reference evidence="7 8" key="1">
    <citation type="journal article" date="2021" name="bioRxiv">
        <title>Chromosome-scale and haplotype-resolved genome assembly of a tetraploid potato cultivar.</title>
        <authorList>
            <person name="Sun H."/>
            <person name="Jiao W.-B."/>
            <person name="Krause K."/>
            <person name="Campoy J.A."/>
            <person name="Goel M."/>
            <person name="Folz-Donahue K."/>
            <person name="Kukat C."/>
            <person name="Huettel B."/>
            <person name="Schneeberger K."/>
        </authorList>
    </citation>
    <scope>NUCLEOTIDE SEQUENCE [LARGE SCALE GENOMIC DNA]</scope>
    <source>
        <strain evidence="7">SolTubOtavaFocal</strain>
        <tissue evidence="7">Leaves</tissue>
    </source>
</reference>
<dbReference type="PROSITE" id="PS50863">
    <property type="entry name" value="B3"/>
    <property type="match status" value="5"/>
</dbReference>
<gene>
    <name evidence="7" type="ORF">KY290_033174</name>
</gene>
<evidence type="ECO:0000256" key="4">
    <source>
        <dbReference type="ARBA" id="ARBA00023163"/>
    </source>
</evidence>
<keyword evidence="2" id="KW-0805">Transcription regulation</keyword>
<dbReference type="Proteomes" id="UP000826656">
    <property type="component" value="Unassembled WGS sequence"/>
</dbReference>
<protein>
    <recommendedName>
        <fullName evidence="6">TF-B3 domain-containing protein</fullName>
    </recommendedName>
</protein>
<evidence type="ECO:0000313" key="8">
    <source>
        <dbReference type="Proteomes" id="UP000826656"/>
    </source>
</evidence>
<sequence length="797" mass="91935">MKIPSKKPHFFKPILPGFKNGIKIPIGFFKYLKGYEHIKRAVLKRGGKKWRIKLNEHRFEEGNWGKFVEENDLQLGDLLVFRHEGNMEFEVSVFDSSHCDREYAEYLQEEGGGRARTVEEISKEFEFKEAATRNQSHVVCKVRAYCLSKCYFRLPGKFARANGLINKKCSLIIRDEKRRSWSLKLYTSYSQVYIGGGWAELRDANDIKEGDHITFKVVANGEMPIWEFHNMKGSASPQPEGKMINLDAKSVSTEGVKIKTSYVTAPKVLPASISANDASPHFISIIKPYSIFKHFLYIPLAFAKSNGWMNRRFEMILVDEQQRSWPVRLGPVSDDHIGIHIGWQKFKEANDVQVGDIYRFELINNEKIPVAYFHRSGKVCVQSTYPPQTSLVGFYWTIPVGFFKYLKGQTNEYALLRRASKKWSVKVNGRRLEDGWEEFVKDHDLQLGNILIFRHEGDMEFEVAIFDSSCCEREYEQGVHGREEEKVCIVEESSKKSEFKEKPKPNIKKSGKGFSNVKAAYKDMHLSRSHFICTIRPYCLSKYCLTHIRKTKRKKKRVAYDRLRIRWGGLTEAKSQEIREKLVAMRAWGSCGDANSMWGRAVGCIREATREICICHFLALGFCHLLIDSILLPWSYIIPCLFDLRESPFLQAEVKKKDLDAERMSDEAITDAMLETSDVSTPKSQEAADANPHFISTIKPYTLRFPILYLPIVFAKSNGLLDKRELIIMDEKRRSWSMCLGQIDKRHFGIKKGWRKFIEANGVQVGETYKFELIDNGKIPIVHFHCKYEAVGDGKGN</sequence>
<dbReference type="SMART" id="SM01019">
    <property type="entry name" value="B3"/>
    <property type="match status" value="5"/>
</dbReference>
<comment type="subcellular location">
    <subcellularLocation>
        <location evidence="1">Nucleus</location>
    </subcellularLocation>
</comment>
<organism evidence="7 8">
    <name type="scientific">Solanum tuberosum</name>
    <name type="common">Potato</name>
    <dbReference type="NCBI Taxonomy" id="4113"/>
    <lineage>
        <taxon>Eukaryota</taxon>
        <taxon>Viridiplantae</taxon>
        <taxon>Streptophyta</taxon>
        <taxon>Embryophyta</taxon>
        <taxon>Tracheophyta</taxon>
        <taxon>Spermatophyta</taxon>
        <taxon>Magnoliopsida</taxon>
        <taxon>eudicotyledons</taxon>
        <taxon>Gunneridae</taxon>
        <taxon>Pentapetalae</taxon>
        <taxon>asterids</taxon>
        <taxon>lamiids</taxon>
        <taxon>Solanales</taxon>
        <taxon>Solanaceae</taxon>
        <taxon>Solanoideae</taxon>
        <taxon>Solaneae</taxon>
        <taxon>Solanum</taxon>
    </lineage>
</organism>
<evidence type="ECO:0000256" key="1">
    <source>
        <dbReference type="ARBA" id="ARBA00004123"/>
    </source>
</evidence>
<feature type="domain" description="TF-B3" evidence="6">
    <location>
        <begin position="381"/>
        <end position="469"/>
    </location>
</feature>
<keyword evidence="3" id="KW-0238">DNA-binding</keyword>
<dbReference type="PANTHER" id="PTHR31674">
    <property type="entry name" value="B3 DOMAIN-CONTAINING PROTEIN REM-LIKE 3-RELATED"/>
    <property type="match status" value="1"/>
</dbReference>
<evidence type="ECO:0000313" key="7">
    <source>
        <dbReference type="EMBL" id="KAH0740131.1"/>
    </source>
</evidence>
<proteinExistence type="predicted"/>
<feature type="domain" description="TF-B3" evidence="6">
    <location>
        <begin position="281"/>
        <end position="376"/>
    </location>
</feature>
<dbReference type="Gene3D" id="2.40.330.10">
    <property type="entry name" value="DNA-binding pseudobarrel domain"/>
    <property type="match status" value="5"/>
</dbReference>
<evidence type="ECO:0000256" key="2">
    <source>
        <dbReference type="ARBA" id="ARBA00023015"/>
    </source>
</evidence>
<accession>A0ABQ7U1B4</accession>
<keyword evidence="5" id="KW-0539">Nucleus</keyword>
<dbReference type="Pfam" id="PF02362">
    <property type="entry name" value="B3"/>
    <property type="match status" value="5"/>
</dbReference>
<keyword evidence="8" id="KW-1185">Reference proteome</keyword>
<comment type="caution">
    <text evidence="7">The sequence shown here is derived from an EMBL/GenBank/DDBJ whole genome shotgun (WGS) entry which is preliminary data.</text>
</comment>
<dbReference type="SUPFAM" id="SSF101936">
    <property type="entry name" value="DNA-binding pseudobarrel domain"/>
    <property type="match status" value="5"/>
</dbReference>
<dbReference type="EMBL" id="JAIVGD010000026">
    <property type="protein sequence ID" value="KAH0740131.1"/>
    <property type="molecule type" value="Genomic_DNA"/>
</dbReference>
<evidence type="ECO:0000256" key="3">
    <source>
        <dbReference type="ARBA" id="ARBA00023125"/>
    </source>
</evidence>
<keyword evidence="4" id="KW-0804">Transcription</keyword>
<feature type="domain" description="TF-B3" evidence="6">
    <location>
        <begin position="7"/>
        <end position="97"/>
    </location>
</feature>
<dbReference type="InterPro" id="IPR003340">
    <property type="entry name" value="B3_DNA-bd"/>
</dbReference>